<feature type="domain" description="UspA" evidence="2">
    <location>
        <begin position="11"/>
        <end position="148"/>
    </location>
</feature>
<protein>
    <submittedName>
        <fullName evidence="3">Universal stress protein MSMEG_3950</fullName>
    </submittedName>
</protein>
<dbReference type="InterPro" id="IPR006016">
    <property type="entry name" value="UspA"/>
</dbReference>
<dbReference type="AlphaFoldDB" id="A0ABD7V6F9"/>
<dbReference type="PRINTS" id="PR01438">
    <property type="entry name" value="UNVRSLSTRESS"/>
</dbReference>
<dbReference type="InterPro" id="IPR006015">
    <property type="entry name" value="Universal_stress_UspA"/>
</dbReference>
<comment type="caution">
    <text evidence="3">The sequence shown here is derived from an EMBL/GenBank/DDBJ whole genome shotgun (WGS) entry which is preliminary data.</text>
</comment>
<dbReference type="PANTHER" id="PTHR31964">
    <property type="entry name" value="ADENINE NUCLEOTIDE ALPHA HYDROLASES-LIKE SUPERFAMILY PROTEIN"/>
    <property type="match status" value="1"/>
</dbReference>
<evidence type="ECO:0000259" key="2">
    <source>
        <dbReference type="Pfam" id="PF00582"/>
    </source>
</evidence>
<dbReference type="Proteomes" id="UP000360750">
    <property type="component" value="Unassembled WGS sequence"/>
</dbReference>
<comment type="similarity">
    <text evidence="1">Belongs to the universal stress protein A family.</text>
</comment>
<accession>A0ABD7V6F9</accession>
<name>A0ABD7V6F9_9ACTN</name>
<evidence type="ECO:0000313" key="3">
    <source>
        <dbReference type="EMBL" id="VFA89887.1"/>
    </source>
</evidence>
<evidence type="ECO:0000313" key="4">
    <source>
        <dbReference type="Proteomes" id="UP000360750"/>
    </source>
</evidence>
<dbReference type="RefSeq" id="WP_131734984.1">
    <property type="nucleotide sequence ID" value="NZ_CAACYD010000007.1"/>
</dbReference>
<feature type="domain" description="UspA" evidence="2">
    <location>
        <begin position="157"/>
        <end position="289"/>
    </location>
</feature>
<dbReference type="PANTHER" id="PTHR31964:SF113">
    <property type="entry name" value="USPA DOMAIN-CONTAINING PROTEIN"/>
    <property type="match status" value="1"/>
</dbReference>
<dbReference type="Gene3D" id="3.40.50.620">
    <property type="entry name" value="HUPs"/>
    <property type="match status" value="2"/>
</dbReference>
<dbReference type="InterPro" id="IPR014729">
    <property type="entry name" value="Rossmann-like_a/b/a_fold"/>
</dbReference>
<sequence>MSHPLTDPLAPVVVGVDGSECSEMAVRWAVGACLREKRPLRVVSAVGSVPYAYAPTAAMTTDIVMEAMQADARRAVEAAVDLVRELAPELEVDGKVLGGSPQLALRHASAEAGKLVVGRRGIGGARGLLLGSVSGDAAAHAECPVVVVGGPAPTSGPVVVGVDPSPISANAVAHAFQQADLLGTTLVAVHGVGISTSSTLGLDAVDRLRGDAEEIVGELLAGHSEDYPDVQVEQRIEVGPAAAEIIDAAESAQLVIVGNRGRGGFRGLLLGSTSRAVIQLAPCPVMVTHTAPARRNR</sequence>
<evidence type="ECO:0000256" key="1">
    <source>
        <dbReference type="ARBA" id="ARBA00008791"/>
    </source>
</evidence>
<dbReference type="GeneID" id="60751436"/>
<dbReference type="Pfam" id="PF00582">
    <property type="entry name" value="Usp"/>
    <property type="match status" value="2"/>
</dbReference>
<dbReference type="EMBL" id="CAACYD010000007">
    <property type="protein sequence ID" value="VFA89887.1"/>
    <property type="molecule type" value="Genomic_DNA"/>
</dbReference>
<organism evidence="3 4">
    <name type="scientific">Gordonia paraffinivorans</name>
    <dbReference type="NCBI Taxonomy" id="175628"/>
    <lineage>
        <taxon>Bacteria</taxon>
        <taxon>Bacillati</taxon>
        <taxon>Actinomycetota</taxon>
        <taxon>Actinomycetes</taxon>
        <taxon>Mycobacteriales</taxon>
        <taxon>Gordoniaceae</taxon>
        <taxon>Gordonia</taxon>
    </lineage>
</organism>
<dbReference type="SUPFAM" id="SSF52402">
    <property type="entry name" value="Adenine nucleotide alpha hydrolases-like"/>
    <property type="match status" value="2"/>
</dbReference>
<gene>
    <name evidence="3" type="ORF">NCTC8139_03460</name>
</gene>
<proteinExistence type="inferred from homology"/>
<reference evidence="3 4" key="1">
    <citation type="submission" date="2019-02" db="EMBL/GenBank/DDBJ databases">
        <authorList>
            <consortium name="Pathogen Informatics"/>
        </authorList>
    </citation>
    <scope>NUCLEOTIDE SEQUENCE [LARGE SCALE GENOMIC DNA]</scope>
    <source>
        <strain evidence="3 4">3012STDY6756503</strain>
    </source>
</reference>